<accession>A0A3S5CLE7</accession>
<feature type="compositionally biased region" description="Polar residues" evidence="1">
    <location>
        <begin position="34"/>
        <end position="44"/>
    </location>
</feature>
<dbReference type="Proteomes" id="UP000784294">
    <property type="component" value="Unassembled WGS sequence"/>
</dbReference>
<gene>
    <name evidence="2" type="ORF">PXEA_LOCUS24155</name>
</gene>
<comment type="caution">
    <text evidence="2">The sequence shown here is derived from an EMBL/GenBank/DDBJ whole genome shotgun (WGS) entry which is preliminary data.</text>
</comment>
<protein>
    <submittedName>
        <fullName evidence="2">Uncharacterized protein</fullName>
    </submittedName>
</protein>
<keyword evidence="3" id="KW-1185">Reference proteome</keyword>
<feature type="compositionally biased region" description="Low complexity" evidence="1">
    <location>
        <begin position="57"/>
        <end position="75"/>
    </location>
</feature>
<dbReference type="AlphaFoldDB" id="A0A3S5CLE7"/>
<sequence length="104" mass="11535">MEDVNRWRNDECIRGGYRTWAGWGDSSKPCQSDSGLANNLINGQGQPGKSDVNYVGSYEQKQQQPSPSSSLQHSQNINGIDVEASVKRHLRILLLEGIFALSFP</sequence>
<proteinExistence type="predicted"/>
<name>A0A3S5CLE7_9PLAT</name>
<evidence type="ECO:0000256" key="1">
    <source>
        <dbReference type="SAM" id="MobiDB-lite"/>
    </source>
</evidence>
<reference evidence="2" key="1">
    <citation type="submission" date="2018-11" db="EMBL/GenBank/DDBJ databases">
        <authorList>
            <consortium name="Pathogen Informatics"/>
        </authorList>
    </citation>
    <scope>NUCLEOTIDE SEQUENCE</scope>
</reference>
<organism evidence="2 3">
    <name type="scientific">Protopolystoma xenopodis</name>
    <dbReference type="NCBI Taxonomy" id="117903"/>
    <lineage>
        <taxon>Eukaryota</taxon>
        <taxon>Metazoa</taxon>
        <taxon>Spiralia</taxon>
        <taxon>Lophotrochozoa</taxon>
        <taxon>Platyhelminthes</taxon>
        <taxon>Monogenea</taxon>
        <taxon>Polyopisthocotylea</taxon>
        <taxon>Polystomatidea</taxon>
        <taxon>Polystomatidae</taxon>
        <taxon>Protopolystoma</taxon>
    </lineage>
</organism>
<feature type="region of interest" description="Disordered" evidence="1">
    <location>
        <begin position="34"/>
        <end position="76"/>
    </location>
</feature>
<evidence type="ECO:0000313" key="2">
    <source>
        <dbReference type="EMBL" id="VEL30715.1"/>
    </source>
</evidence>
<evidence type="ECO:0000313" key="3">
    <source>
        <dbReference type="Proteomes" id="UP000784294"/>
    </source>
</evidence>
<dbReference type="EMBL" id="CAAALY010114770">
    <property type="protein sequence ID" value="VEL30715.1"/>
    <property type="molecule type" value="Genomic_DNA"/>
</dbReference>